<dbReference type="Gene3D" id="3.90.1150.10">
    <property type="entry name" value="Aspartate Aminotransferase, domain 1"/>
    <property type="match status" value="1"/>
</dbReference>
<dbReference type="RefSeq" id="WP_128093340.1">
    <property type="nucleotide sequence ID" value="NZ_JBHEEN010000002.1"/>
</dbReference>
<dbReference type="GO" id="GO:0008483">
    <property type="term" value="F:transaminase activity"/>
    <property type="evidence" value="ECO:0007669"/>
    <property type="project" value="UniProtKB-KW"/>
</dbReference>
<dbReference type="GO" id="GO:1901605">
    <property type="term" value="P:alpha-amino acid metabolic process"/>
    <property type="evidence" value="ECO:0007669"/>
    <property type="project" value="TreeGrafter"/>
</dbReference>
<keyword evidence="4 8" id="KW-0032">Aminotransferase</keyword>
<evidence type="ECO:0000256" key="1">
    <source>
        <dbReference type="ARBA" id="ARBA00001933"/>
    </source>
</evidence>
<feature type="domain" description="Aminotransferase class I/classII large" evidence="7">
    <location>
        <begin position="89"/>
        <end position="396"/>
    </location>
</feature>
<comment type="caution">
    <text evidence="8">The sequence shown here is derived from an EMBL/GenBank/DDBJ whole genome shotgun (WGS) entry which is preliminary data.</text>
</comment>
<evidence type="ECO:0000313" key="8">
    <source>
        <dbReference type="EMBL" id="KAB0571935.1"/>
    </source>
</evidence>
<dbReference type="CDD" id="cd00609">
    <property type="entry name" value="AAT_like"/>
    <property type="match status" value="1"/>
</dbReference>
<accession>A0A643F129</accession>
<dbReference type="AlphaFoldDB" id="A0A643F129"/>
<dbReference type="InterPro" id="IPR015421">
    <property type="entry name" value="PyrdxlP-dep_Trfase_major"/>
</dbReference>
<evidence type="ECO:0000256" key="4">
    <source>
        <dbReference type="ARBA" id="ARBA00022576"/>
    </source>
</evidence>
<dbReference type="PANTHER" id="PTHR42790:SF19">
    <property type="entry name" value="KYNURENINE_ALPHA-AMINOADIPATE AMINOTRANSFERASE, MITOCHONDRIAL"/>
    <property type="match status" value="1"/>
</dbReference>
<dbReference type="InterPro" id="IPR015422">
    <property type="entry name" value="PyrdxlP-dep_Trfase_small"/>
</dbReference>
<reference evidence="8" key="1">
    <citation type="submission" date="2019-09" db="EMBL/GenBank/DDBJ databases">
        <title>Draft genome sequences of 48 bacterial type strains from the CCUG.</title>
        <authorList>
            <person name="Tunovic T."/>
            <person name="Pineiro-Iglesias B."/>
            <person name="Unosson C."/>
            <person name="Inganas E."/>
            <person name="Ohlen M."/>
            <person name="Cardew S."/>
            <person name="Jensie-Markopoulos S."/>
            <person name="Salva-Serra F."/>
            <person name="Jaen-Luchoro D."/>
            <person name="Karlsson R."/>
            <person name="Svensson-Stadler L."/>
            <person name="Chun J."/>
            <person name="Moore E."/>
        </authorList>
    </citation>
    <scope>NUCLEOTIDE SEQUENCE</scope>
    <source>
        <strain evidence="8">CCUG 50899</strain>
    </source>
</reference>
<keyword evidence="6" id="KW-0663">Pyridoxal phosphate</keyword>
<evidence type="ECO:0000256" key="5">
    <source>
        <dbReference type="ARBA" id="ARBA00022679"/>
    </source>
</evidence>
<proteinExistence type="inferred from homology"/>
<dbReference type="EMBL" id="VZPE01000003">
    <property type="protein sequence ID" value="KAB0571935.1"/>
    <property type="molecule type" value="Genomic_DNA"/>
</dbReference>
<comment type="subunit">
    <text evidence="3">Homodimer.</text>
</comment>
<dbReference type="FunFam" id="3.40.640.10:FF:000053">
    <property type="entry name" value="Aminotransferase, class I"/>
    <property type="match status" value="1"/>
</dbReference>
<protein>
    <submittedName>
        <fullName evidence="8">PLP-dependent aminotransferase family protein</fullName>
    </submittedName>
</protein>
<comment type="cofactor">
    <cofactor evidence="1">
        <name>pyridoxal 5'-phosphate</name>
        <dbReference type="ChEBI" id="CHEBI:597326"/>
    </cofactor>
</comment>
<gene>
    <name evidence="8" type="ORF">F7Q93_09940</name>
</gene>
<dbReference type="PANTHER" id="PTHR42790">
    <property type="entry name" value="AMINOTRANSFERASE"/>
    <property type="match status" value="1"/>
</dbReference>
<evidence type="ECO:0000259" key="7">
    <source>
        <dbReference type="Pfam" id="PF00155"/>
    </source>
</evidence>
<dbReference type="GO" id="GO:0030170">
    <property type="term" value="F:pyridoxal phosphate binding"/>
    <property type="evidence" value="ECO:0007669"/>
    <property type="project" value="InterPro"/>
</dbReference>
<dbReference type="Pfam" id="PF00155">
    <property type="entry name" value="Aminotran_1_2"/>
    <property type="match status" value="1"/>
</dbReference>
<dbReference type="Gene3D" id="3.40.640.10">
    <property type="entry name" value="Type I PLP-dependent aspartate aminotransferase-like (Major domain)"/>
    <property type="match status" value="1"/>
</dbReference>
<evidence type="ECO:0000256" key="3">
    <source>
        <dbReference type="ARBA" id="ARBA00011738"/>
    </source>
</evidence>
<evidence type="ECO:0000256" key="6">
    <source>
        <dbReference type="ARBA" id="ARBA00022898"/>
    </source>
</evidence>
<keyword evidence="5 8" id="KW-0808">Transferase</keyword>
<sequence length="410" mass="45034">MLDWETVFATRSKRMRASEIRELLKLLERPDIISFAGGIPDPALFPHDEFQTAYKDIFGGPEANAALQYSVSEGYKPLRTWLVSELAKIDIPCTEDNVFITSGSQQALDYLGKLFISPNDTALVTAPTYLGALQAFNAYEPTYDILSLNGNRTPDSYKQHAKDAGGQVKFAYLSADFSNPTGETVDLAGRKKLMADADELDIPIIEDAAYQYLRYNGEAIAPILSLDIARNGGDIEKTRTVYCGSFSKTLAPGLRVGYVVASQSVIRKLVLMKQAADLHSSTINQIAIYHVASRGFDKQVAKLHGVYKHRRDKMLEALAKHMPEGTDWTKPEGGMFIWVTLPKGMDGAALLAASIESEKVAFVPGKAFFADGTGANTLRLSYSCANDEMIEEGIMRLGRLIRTHSKSEAA</sequence>
<dbReference type="InterPro" id="IPR015424">
    <property type="entry name" value="PyrdxlP-dep_Trfase"/>
</dbReference>
<evidence type="ECO:0000256" key="2">
    <source>
        <dbReference type="ARBA" id="ARBA00007441"/>
    </source>
</evidence>
<name>A0A643F129_9HYPH</name>
<organism evidence="8">
    <name type="scientific">Brucella pituitosa</name>
    <dbReference type="NCBI Taxonomy" id="571256"/>
    <lineage>
        <taxon>Bacteria</taxon>
        <taxon>Pseudomonadati</taxon>
        <taxon>Pseudomonadota</taxon>
        <taxon>Alphaproteobacteria</taxon>
        <taxon>Hyphomicrobiales</taxon>
        <taxon>Brucellaceae</taxon>
        <taxon>Brucella/Ochrobactrum group</taxon>
        <taxon>Brucella</taxon>
    </lineage>
</organism>
<dbReference type="SUPFAM" id="SSF53383">
    <property type="entry name" value="PLP-dependent transferases"/>
    <property type="match status" value="1"/>
</dbReference>
<dbReference type="InterPro" id="IPR004839">
    <property type="entry name" value="Aminotransferase_I/II_large"/>
</dbReference>
<comment type="similarity">
    <text evidence="2">Belongs to the class-I pyridoxal-phosphate-dependent aminotransferase family.</text>
</comment>
<dbReference type="InterPro" id="IPR050859">
    <property type="entry name" value="Class-I_PLP-dep_aminotransf"/>
</dbReference>